<feature type="transmembrane region" description="Helical" evidence="5">
    <location>
        <begin position="421"/>
        <end position="440"/>
    </location>
</feature>
<feature type="transmembrane region" description="Helical" evidence="5">
    <location>
        <begin position="493"/>
        <end position="511"/>
    </location>
</feature>
<dbReference type="InterPro" id="IPR002293">
    <property type="entry name" value="AA/rel_permease1"/>
</dbReference>
<dbReference type="OrthoDB" id="5982228at2759"/>
<feature type="transmembrane region" description="Helical" evidence="5">
    <location>
        <begin position="70"/>
        <end position="88"/>
    </location>
</feature>
<comment type="subcellular location">
    <subcellularLocation>
        <location evidence="1">Membrane</location>
        <topology evidence="1">Multi-pass membrane protein</topology>
    </subcellularLocation>
</comment>
<evidence type="ECO:0000313" key="7">
    <source>
        <dbReference type="Proteomes" id="UP000824998"/>
    </source>
</evidence>
<evidence type="ECO:0000313" key="6">
    <source>
        <dbReference type="EMBL" id="KAG9233201.1"/>
    </source>
</evidence>
<keyword evidence="3 5" id="KW-1133">Transmembrane helix</keyword>
<dbReference type="EMBL" id="MU251511">
    <property type="protein sequence ID" value="KAG9233201.1"/>
    <property type="molecule type" value="Genomic_DNA"/>
</dbReference>
<protein>
    <submittedName>
        <fullName evidence="6">Amino acid permease-domain-containing protein</fullName>
    </submittedName>
</protein>
<sequence length="607" mass="66505">MAADFDEDDWNRAVEDLDEDHQRIDAAPTSSQQLGRFTVMALILNRTIGSGIFVTPVKVLNGTGSTGASLLLWFFGAIVATSGLLVWLELGLSIPMRIVQVMPGIFERTSVPRSGGEKNYLEFIYSNPITGEPKFLITCLYGIAFILLGNLSGNAIAFGTYVMEAAGQPDPAKGTVIGIAIAVLTAAVGIHVFSRRGGILLNNIFAIIKVLILVTIIVLGFTKAAGHNLGGPGTNSGGPTTNAVAGLSPKNAFSTSRGDLASYTDSFLYIVYSYSGFEQPFYVLSEVARPRKVFPKYTLIAMLIASTLFVLVNLAYLCVIPKDFPGLADENDMATVFFGQVFGDEGAKKVMSAVIAFSILGNIVVMTFTAARVKQEIAKEGILPYSLFFATGHTTSFARLKDRFFPSRKLDSDHLEQTPMAALGLHWFTSILLIAVTSMMNTTTTYSALVNLYSYSIIILNGFLCSGGLLLLKLMPSRNWATEANIKFWIDPIHAIIYCLTCAFLLVTAFIKPADDSPYSYKNNKIQWFVIPVIGLSTLLWGLVWYGGLHLVMYRRMKELVVTRIALVVPDNKVEGQFIQKAEIIRHEWHTRIPSTGPSLDYDHEMS</sequence>
<evidence type="ECO:0000256" key="1">
    <source>
        <dbReference type="ARBA" id="ARBA00004141"/>
    </source>
</evidence>
<dbReference type="InterPro" id="IPR050598">
    <property type="entry name" value="AminoAcid_Transporter"/>
</dbReference>
<evidence type="ECO:0000256" key="5">
    <source>
        <dbReference type="SAM" id="Phobius"/>
    </source>
</evidence>
<dbReference type="Pfam" id="PF13520">
    <property type="entry name" value="AA_permease_2"/>
    <property type="match status" value="2"/>
</dbReference>
<evidence type="ECO:0000256" key="3">
    <source>
        <dbReference type="ARBA" id="ARBA00022989"/>
    </source>
</evidence>
<keyword evidence="2 5" id="KW-0812">Transmembrane</keyword>
<dbReference type="PIRSF" id="PIRSF006060">
    <property type="entry name" value="AA_transporter"/>
    <property type="match status" value="1"/>
</dbReference>
<dbReference type="AlphaFoldDB" id="A0A9P7YGW5"/>
<comment type="caution">
    <text evidence="6">The sequence shown here is derived from an EMBL/GenBank/DDBJ whole genome shotgun (WGS) entry which is preliminary data.</text>
</comment>
<feature type="transmembrane region" description="Helical" evidence="5">
    <location>
        <begin position="297"/>
        <end position="319"/>
    </location>
</feature>
<dbReference type="GO" id="GO:0015179">
    <property type="term" value="F:L-amino acid transmembrane transporter activity"/>
    <property type="evidence" value="ECO:0007669"/>
    <property type="project" value="TreeGrafter"/>
</dbReference>
<feature type="transmembrane region" description="Helical" evidence="5">
    <location>
        <begin position="200"/>
        <end position="221"/>
    </location>
</feature>
<proteinExistence type="predicted"/>
<feature type="transmembrane region" description="Helical" evidence="5">
    <location>
        <begin position="350"/>
        <end position="370"/>
    </location>
</feature>
<dbReference type="Proteomes" id="UP000824998">
    <property type="component" value="Unassembled WGS sequence"/>
</dbReference>
<evidence type="ECO:0000256" key="2">
    <source>
        <dbReference type="ARBA" id="ARBA00022692"/>
    </source>
</evidence>
<evidence type="ECO:0000256" key="4">
    <source>
        <dbReference type="ARBA" id="ARBA00023136"/>
    </source>
</evidence>
<feature type="transmembrane region" description="Helical" evidence="5">
    <location>
        <begin position="174"/>
        <end position="193"/>
    </location>
</feature>
<accession>A0A9P7YGW5</accession>
<keyword evidence="4 5" id="KW-0472">Membrane</keyword>
<dbReference type="GO" id="GO:0016020">
    <property type="term" value="C:membrane"/>
    <property type="evidence" value="ECO:0007669"/>
    <property type="project" value="UniProtKB-SubCell"/>
</dbReference>
<feature type="transmembrane region" description="Helical" evidence="5">
    <location>
        <begin position="452"/>
        <end position="472"/>
    </location>
</feature>
<keyword evidence="7" id="KW-1185">Reference proteome</keyword>
<gene>
    <name evidence="6" type="ORF">BJ875DRAFT_485375</name>
</gene>
<reference evidence="6" key="1">
    <citation type="journal article" date="2021" name="IMA Fungus">
        <title>Genomic characterization of three marine fungi, including Emericellopsis atlantica sp. nov. with signatures of a generalist lifestyle and marine biomass degradation.</title>
        <authorList>
            <person name="Hagestad O.C."/>
            <person name="Hou L."/>
            <person name="Andersen J.H."/>
            <person name="Hansen E.H."/>
            <person name="Altermark B."/>
            <person name="Li C."/>
            <person name="Kuhnert E."/>
            <person name="Cox R.J."/>
            <person name="Crous P.W."/>
            <person name="Spatafora J.W."/>
            <person name="Lail K."/>
            <person name="Amirebrahimi M."/>
            <person name="Lipzen A."/>
            <person name="Pangilinan J."/>
            <person name="Andreopoulos W."/>
            <person name="Hayes R.D."/>
            <person name="Ng V."/>
            <person name="Grigoriev I.V."/>
            <person name="Jackson S.A."/>
            <person name="Sutton T.D.S."/>
            <person name="Dobson A.D.W."/>
            <person name="Rama T."/>
        </authorList>
    </citation>
    <scope>NUCLEOTIDE SEQUENCE</scope>
    <source>
        <strain evidence="6">TRa018bII</strain>
    </source>
</reference>
<dbReference type="PANTHER" id="PTHR11785">
    <property type="entry name" value="AMINO ACID TRANSPORTER"/>
    <property type="match status" value="1"/>
</dbReference>
<feature type="transmembrane region" description="Helical" evidence="5">
    <location>
        <begin position="382"/>
        <end position="400"/>
    </location>
</feature>
<feature type="transmembrane region" description="Helical" evidence="5">
    <location>
        <begin position="135"/>
        <end position="162"/>
    </location>
</feature>
<name>A0A9P7YGW5_9HELO</name>
<feature type="transmembrane region" description="Helical" evidence="5">
    <location>
        <begin position="526"/>
        <end position="548"/>
    </location>
</feature>
<dbReference type="Gene3D" id="1.20.1740.10">
    <property type="entry name" value="Amino acid/polyamine transporter I"/>
    <property type="match status" value="1"/>
</dbReference>
<organism evidence="6 7">
    <name type="scientific">Amylocarpus encephaloides</name>
    <dbReference type="NCBI Taxonomy" id="45428"/>
    <lineage>
        <taxon>Eukaryota</taxon>
        <taxon>Fungi</taxon>
        <taxon>Dikarya</taxon>
        <taxon>Ascomycota</taxon>
        <taxon>Pezizomycotina</taxon>
        <taxon>Leotiomycetes</taxon>
        <taxon>Helotiales</taxon>
        <taxon>Helotiales incertae sedis</taxon>
        <taxon>Amylocarpus</taxon>
    </lineage>
</organism>
<dbReference type="PANTHER" id="PTHR11785:SF353">
    <property type="entry name" value="METHIONINE TRANSPORTER (EUROFUNG)"/>
    <property type="match status" value="1"/>
</dbReference>